<evidence type="ECO:0000313" key="4">
    <source>
        <dbReference type="Proteomes" id="UP000018296"/>
    </source>
</evidence>
<gene>
    <name evidence="3" type="ORF">P343_00295</name>
</gene>
<feature type="transmembrane region" description="Helical" evidence="1">
    <location>
        <begin position="90"/>
        <end position="112"/>
    </location>
</feature>
<organism evidence="3 4">
    <name type="scientific">Sporolactobacillus laevolacticus DSM 442</name>
    <dbReference type="NCBI Taxonomy" id="1395513"/>
    <lineage>
        <taxon>Bacteria</taxon>
        <taxon>Bacillati</taxon>
        <taxon>Bacillota</taxon>
        <taxon>Bacilli</taxon>
        <taxon>Bacillales</taxon>
        <taxon>Sporolactobacillaceae</taxon>
        <taxon>Sporolactobacillus</taxon>
    </lineage>
</organism>
<feature type="transmembrane region" description="Helical" evidence="1">
    <location>
        <begin position="154"/>
        <end position="174"/>
    </location>
</feature>
<dbReference type="EMBL" id="AWTC01000001">
    <property type="protein sequence ID" value="EST13649.1"/>
    <property type="molecule type" value="Genomic_DNA"/>
</dbReference>
<dbReference type="PANTHER" id="PTHR36834">
    <property type="entry name" value="MEMBRANE PROTEIN-RELATED"/>
    <property type="match status" value="1"/>
</dbReference>
<feature type="transmembrane region" description="Helical" evidence="1">
    <location>
        <begin position="124"/>
        <end position="142"/>
    </location>
</feature>
<dbReference type="InterPro" id="IPR006976">
    <property type="entry name" value="VanZ-like"/>
</dbReference>
<dbReference type="Proteomes" id="UP000018296">
    <property type="component" value="Unassembled WGS sequence"/>
</dbReference>
<feature type="transmembrane region" description="Helical" evidence="1">
    <location>
        <begin position="68"/>
        <end position="84"/>
    </location>
</feature>
<keyword evidence="1" id="KW-1133">Transmembrane helix</keyword>
<sequence length="315" mass="36463">MVRGVEPIRLLSTFGKWREWMYRQQPLKLLLISFLFVYVLILLKDSVVGDRSISTLFTHWHERKEMRFINWVPLNIITTLFYFSDHHDQRLWQSLLESFITFSAFLPLGYLLPAVKTKPIEFEQFIAIPVGLSLLIEAGQYILGTGRCDIDDLILNVLGAITGFVIWHLLSEWVPAQGVRARILVIITALFFIFWLSVQQVQKTTDPNFSEYDPKIDGYSLSIPDYSGDYLSGNVQRMEIRLDKDQGNVQVQIAISRSTQLFIEHASAHLRFSPASYKPTKASRMSRIPEHTKVKIWGREINGQFFAEFVILQYG</sequence>
<proteinExistence type="predicted"/>
<feature type="transmembrane region" description="Helical" evidence="1">
    <location>
        <begin position="181"/>
        <end position="198"/>
    </location>
</feature>
<evidence type="ECO:0000259" key="2">
    <source>
        <dbReference type="Pfam" id="PF04892"/>
    </source>
</evidence>
<keyword evidence="1" id="KW-0472">Membrane</keyword>
<reference evidence="3 4" key="1">
    <citation type="journal article" date="2013" name="Genome Announc.">
        <title>Genome Sequence of Sporolactobacillus laevolacticus DSM442, an Efficient Polymer-Grade D-Lactate Producer from Agricultural Waste Cottonseed as a Nitrogen Source.</title>
        <authorList>
            <person name="Wang H."/>
            <person name="Wang L."/>
            <person name="Ju J."/>
            <person name="Yu B."/>
            <person name="Ma Y."/>
        </authorList>
    </citation>
    <scope>NUCLEOTIDE SEQUENCE [LARGE SCALE GENOMIC DNA]</scope>
    <source>
        <strain evidence="3 4">DSM 442</strain>
    </source>
</reference>
<dbReference type="AlphaFoldDB" id="V6JA42"/>
<dbReference type="PATRIC" id="fig|1395513.3.peg.61"/>
<feature type="transmembrane region" description="Helical" evidence="1">
    <location>
        <begin position="27"/>
        <end position="47"/>
    </location>
</feature>
<dbReference type="InterPro" id="IPR053150">
    <property type="entry name" value="Teicoplanin_resist-assoc"/>
</dbReference>
<dbReference type="RefSeq" id="WP_023508386.1">
    <property type="nucleotide sequence ID" value="NZ_AWTC01000001.1"/>
</dbReference>
<name>V6JA42_9BACL</name>
<accession>V6JA42</accession>
<keyword evidence="1" id="KW-0812">Transmembrane</keyword>
<comment type="caution">
    <text evidence="3">The sequence shown here is derived from an EMBL/GenBank/DDBJ whole genome shotgun (WGS) entry which is preliminary data.</text>
</comment>
<dbReference type="PANTHER" id="PTHR36834:SF1">
    <property type="entry name" value="INTEGRAL MEMBRANE PROTEIN"/>
    <property type="match status" value="1"/>
</dbReference>
<dbReference type="STRING" id="1395513.P343_00295"/>
<feature type="domain" description="VanZ-like" evidence="2">
    <location>
        <begin position="32"/>
        <end position="170"/>
    </location>
</feature>
<keyword evidence="4" id="KW-1185">Reference proteome</keyword>
<dbReference type="eggNOG" id="COG4767">
    <property type="taxonomic scope" value="Bacteria"/>
</dbReference>
<dbReference type="Pfam" id="PF04892">
    <property type="entry name" value="VanZ"/>
    <property type="match status" value="1"/>
</dbReference>
<protein>
    <recommendedName>
        <fullName evidence="2">VanZ-like domain-containing protein</fullName>
    </recommendedName>
</protein>
<evidence type="ECO:0000313" key="3">
    <source>
        <dbReference type="EMBL" id="EST13649.1"/>
    </source>
</evidence>
<evidence type="ECO:0000256" key="1">
    <source>
        <dbReference type="SAM" id="Phobius"/>
    </source>
</evidence>